<reference evidence="3" key="1">
    <citation type="submission" date="2022-11" db="UniProtKB">
        <authorList>
            <consortium name="WormBaseParasite"/>
        </authorList>
    </citation>
    <scope>IDENTIFICATION</scope>
</reference>
<dbReference type="WBParaSite" id="Gr19_v10_g7593.t1">
    <property type="protein sequence ID" value="Gr19_v10_g7593.t1"/>
    <property type="gene ID" value="Gr19_v10_g7593"/>
</dbReference>
<keyword evidence="2" id="KW-1185">Reference proteome</keyword>
<organism evidence="2 3">
    <name type="scientific">Globodera rostochiensis</name>
    <name type="common">Golden nematode worm</name>
    <name type="synonym">Heterodera rostochiensis</name>
    <dbReference type="NCBI Taxonomy" id="31243"/>
    <lineage>
        <taxon>Eukaryota</taxon>
        <taxon>Metazoa</taxon>
        <taxon>Ecdysozoa</taxon>
        <taxon>Nematoda</taxon>
        <taxon>Chromadorea</taxon>
        <taxon>Rhabditida</taxon>
        <taxon>Tylenchina</taxon>
        <taxon>Tylenchomorpha</taxon>
        <taxon>Tylenchoidea</taxon>
        <taxon>Heteroderidae</taxon>
        <taxon>Heteroderinae</taxon>
        <taxon>Globodera</taxon>
    </lineage>
</organism>
<dbReference type="Proteomes" id="UP000887572">
    <property type="component" value="Unplaced"/>
</dbReference>
<accession>A0A914I527</accession>
<dbReference type="AlphaFoldDB" id="A0A914I527"/>
<proteinExistence type="predicted"/>
<feature type="region of interest" description="Disordered" evidence="1">
    <location>
        <begin position="78"/>
        <end position="103"/>
    </location>
</feature>
<sequence length="157" mass="17717">MPKLELFNPCRSTVPTVTLLMLTLVALSNARMFISMADLLNEQQQQQLLHLNPPLWRSATGLAPSFSPFRALTPSAVAEQRADDDEAKEEDGTMPVPAVSGDTKQKRRLVVRVPFAQNPDNLHLSRIYKSLFDPSQQSRAKKYELEGYGLRNFVPFF</sequence>
<evidence type="ECO:0000313" key="3">
    <source>
        <dbReference type="WBParaSite" id="Gr19_v10_g7593.t1"/>
    </source>
</evidence>
<protein>
    <submittedName>
        <fullName evidence="3">Uncharacterized protein</fullName>
    </submittedName>
</protein>
<name>A0A914I527_GLORO</name>
<evidence type="ECO:0000313" key="2">
    <source>
        <dbReference type="Proteomes" id="UP000887572"/>
    </source>
</evidence>
<evidence type="ECO:0000256" key="1">
    <source>
        <dbReference type="SAM" id="MobiDB-lite"/>
    </source>
</evidence>